<protein>
    <submittedName>
        <fullName evidence="1">Uncharacterized protein</fullName>
    </submittedName>
</protein>
<proteinExistence type="predicted"/>
<dbReference type="Proteomes" id="UP001064048">
    <property type="component" value="Chromosome 12"/>
</dbReference>
<organism evidence="1 2">
    <name type="scientific">Choristoneura fumiferana</name>
    <name type="common">Spruce budworm moth</name>
    <name type="synonym">Archips fumiferana</name>
    <dbReference type="NCBI Taxonomy" id="7141"/>
    <lineage>
        <taxon>Eukaryota</taxon>
        <taxon>Metazoa</taxon>
        <taxon>Ecdysozoa</taxon>
        <taxon>Arthropoda</taxon>
        <taxon>Hexapoda</taxon>
        <taxon>Insecta</taxon>
        <taxon>Pterygota</taxon>
        <taxon>Neoptera</taxon>
        <taxon>Endopterygota</taxon>
        <taxon>Lepidoptera</taxon>
        <taxon>Glossata</taxon>
        <taxon>Ditrysia</taxon>
        <taxon>Tortricoidea</taxon>
        <taxon>Tortricidae</taxon>
        <taxon>Tortricinae</taxon>
        <taxon>Choristoneura</taxon>
    </lineage>
</organism>
<reference evidence="1 2" key="1">
    <citation type="journal article" date="2022" name="Genome Biol. Evol.">
        <title>The Spruce Budworm Genome: Reconstructing the Evolutionary History of Antifreeze Proteins.</title>
        <authorList>
            <person name="Beliveau C."/>
            <person name="Gagne P."/>
            <person name="Picq S."/>
            <person name="Vernygora O."/>
            <person name="Keeling C.I."/>
            <person name="Pinkney K."/>
            <person name="Doucet D."/>
            <person name="Wen F."/>
            <person name="Johnston J.S."/>
            <person name="Maaroufi H."/>
            <person name="Boyle B."/>
            <person name="Laroche J."/>
            <person name="Dewar K."/>
            <person name="Juretic N."/>
            <person name="Blackburn G."/>
            <person name="Nisole A."/>
            <person name="Brunet B."/>
            <person name="Brandao M."/>
            <person name="Lumley L."/>
            <person name="Duan J."/>
            <person name="Quan G."/>
            <person name="Lucarotti C.J."/>
            <person name="Roe A.D."/>
            <person name="Sperling F.A.H."/>
            <person name="Levesque R.C."/>
            <person name="Cusson M."/>
        </authorList>
    </citation>
    <scope>NUCLEOTIDE SEQUENCE [LARGE SCALE GENOMIC DNA]</scope>
    <source>
        <strain evidence="1">Glfc:IPQL:Cfum</strain>
    </source>
</reference>
<comment type="caution">
    <text evidence="1">The sequence shown here is derived from an EMBL/GenBank/DDBJ whole genome shotgun (WGS) entry which is preliminary data.</text>
</comment>
<keyword evidence="2" id="KW-1185">Reference proteome</keyword>
<gene>
    <name evidence="1" type="ORF">MSG28_007539</name>
</gene>
<accession>A0ACC0JXD7</accession>
<dbReference type="EMBL" id="CM046112">
    <property type="protein sequence ID" value="KAI8428906.1"/>
    <property type="molecule type" value="Genomic_DNA"/>
</dbReference>
<evidence type="ECO:0000313" key="1">
    <source>
        <dbReference type="EMBL" id="KAI8428906.1"/>
    </source>
</evidence>
<evidence type="ECO:0000313" key="2">
    <source>
        <dbReference type="Proteomes" id="UP001064048"/>
    </source>
</evidence>
<name>A0ACC0JXD7_CHOFU</name>
<sequence length="56" mass="6380">MSCTETRGEAVLLECREERRSWGAQSAQYTGVWRVIPWVMDAAREPEDSEAFSSDV</sequence>